<dbReference type="VEuPathDB" id="FungiDB:PHYBLDRAFT_145633"/>
<feature type="region of interest" description="Disordered" evidence="1">
    <location>
        <begin position="1"/>
        <end position="32"/>
    </location>
</feature>
<dbReference type="InParanoid" id="A0A163DSX2"/>
<proteinExistence type="predicted"/>
<evidence type="ECO:0000256" key="1">
    <source>
        <dbReference type="SAM" id="MobiDB-lite"/>
    </source>
</evidence>
<evidence type="ECO:0000313" key="3">
    <source>
        <dbReference type="Proteomes" id="UP000077315"/>
    </source>
</evidence>
<organism evidence="2 3">
    <name type="scientific">Phycomyces blakesleeanus (strain ATCC 8743b / DSM 1359 / FGSC 10004 / NBRC 33097 / NRRL 1555)</name>
    <dbReference type="NCBI Taxonomy" id="763407"/>
    <lineage>
        <taxon>Eukaryota</taxon>
        <taxon>Fungi</taxon>
        <taxon>Fungi incertae sedis</taxon>
        <taxon>Mucoromycota</taxon>
        <taxon>Mucoromycotina</taxon>
        <taxon>Mucoromycetes</taxon>
        <taxon>Mucorales</taxon>
        <taxon>Phycomycetaceae</taxon>
        <taxon>Phycomyces</taxon>
    </lineage>
</organism>
<dbReference type="GeneID" id="28992404"/>
<evidence type="ECO:0000313" key="2">
    <source>
        <dbReference type="EMBL" id="OAD73230.1"/>
    </source>
</evidence>
<keyword evidence="3" id="KW-1185">Reference proteome</keyword>
<gene>
    <name evidence="2" type="ORF">PHYBLDRAFT_145633</name>
</gene>
<accession>A0A163DSX2</accession>
<reference evidence="3" key="1">
    <citation type="submission" date="2015-06" db="EMBL/GenBank/DDBJ databases">
        <title>Expansion of signal transduction pathways in fungi by whole-genome duplication.</title>
        <authorList>
            <consortium name="DOE Joint Genome Institute"/>
            <person name="Corrochano L.M."/>
            <person name="Kuo A."/>
            <person name="Marcet-Houben M."/>
            <person name="Polaino S."/>
            <person name="Salamov A."/>
            <person name="Villalobos J.M."/>
            <person name="Alvarez M.I."/>
            <person name="Avalos J."/>
            <person name="Benito E.P."/>
            <person name="Benoit I."/>
            <person name="Burger G."/>
            <person name="Camino L.P."/>
            <person name="Canovas D."/>
            <person name="Cerda-Olmedo E."/>
            <person name="Cheng J.-F."/>
            <person name="Dominguez A."/>
            <person name="Elias M."/>
            <person name="Eslava A.P."/>
            <person name="Glaser F."/>
            <person name="Grimwood J."/>
            <person name="Gutierrez G."/>
            <person name="Heitman J."/>
            <person name="Henrissat B."/>
            <person name="Iturriaga E.A."/>
            <person name="Lang B.F."/>
            <person name="Lavin J.L."/>
            <person name="Lee S."/>
            <person name="Li W."/>
            <person name="Lindquist E."/>
            <person name="Lopez-Garcia S."/>
            <person name="Luque E.M."/>
            <person name="Marcos A.T."/>
            <person name="Martin J."/>
            <person name="McCluskey K."/>
            <person name="Medina H.R."/>
            <person name="Miralles-Duran A."/>
            <person name="Miyazaki A."/>
            <person name="Munoz-Torres E."/>
            <person name="Oguiza J.A."/>
            <person name="Ohm R."/>
            <person name="Olmedo M."/>
            <person name="Orejas M."/>
            <person name="Ortiz-Castellanos L."/>
            <person name="Pisabarro A.G."/>
            <person name="Rodriguez-Romero J."/>
            <person name="Ruiz-Herrera J."/>
            <person name="Ruiz-Vazquez R."/>
            <person name="Sanz C."/>
            <person name="Schackwitz W."/>
            <person name="Schmutz J."/>
            <person name="Shahriari M."/>
            <person name="Shelest E."/>
            <person name="Silva-Franco F."/>
            <person name="Soanes D."/>
            <person name="Syed K."/>
            <person name="Tagua V.G."/>
            <person name="Talbot N.J."/>
            <person name="Thon M."/>
            <person name="De vries R.P."/>
            <person name="Wiebenga A."/>
            <person name="Yadav J.S."/>
            <person name="Braun E.L."/>
            <person name="Baker S."/>
            <person name="Garre V."/>
            <person name="Horwitz B."/>
            <person name="Torres-Martinez S."/>
            <person name="Idnurm A."/>
            <person name="Herrera-Estrella A."/>
            <person name="Gabaldon T."/>
            <person name="Grigoriev I.V."/>
        </authorList>
    </citation>
    <scope>NUCLEOTIDE SEQUENCE [LARGE SCALE GENOMIC DNA]</scope>
    <source>
        <strain evidence="3">NRRL 1555(-)</strain>
    </source>
</reference>
<dbReference type="AlphaFoldDB" id="A0A163DSX2"/>
<dbReference type="EMBL" id="KV440981">
    <property type="protein sequence ID" value="OAD73230.1"/>
    <property type="molecule type" value="Genomic_DNA"/>
</dbReference>
<dbReference type="Proteomes" id="UP000077315">
    <property type="component" value="Unassembled WGS sequence"/>
</dbReference>
<dbReference type="RefSeq" id="XP_018291270.1">
    <property type="nucleotide sequence ID" value="XM_018431498.1"/>
</dbReference>
<name>A0A163DSX2_PHYB8</name>
<sequence length="97" mass="11351">MSSRNKKNKMPHLSAPACKPHEYNLNSNPSHYQAPENYFEQLTQRKSRVELEQSYLVCSENQGPREKRIYKIMQKVLKDCNLQVCEILDPESSLLLL</sequence>
<feature type="compositionally biased region" description="Basic residues" evidence="1">
    <location>
        <begin position="1"/>
        <end position="10"/>
    </location>
</feature>
<protein>
    <submittedName>
        <fullName evidence="2">Uncharacterized protein</fullName>
    </submittedName>
</protein>